<dbReference type="InterPro" id="IPR036068">
    <property type="entry name" value="Nicotinate_pribotase-like_C"/>
</dbReference>
<dbReference type="InterPro" id="IPR037128">
    <property type="entry name" value="Quinolinate_PRibosylTase_N_sf"/>
</dbReference>
<reference evidence="9" key="1">
    <citation type="journal article" date="2019" name="Int. J. Syst. Evol. Microbiol.">
        <title>The Global Catalogue of Microorganisms (GCM) 10K type strain sequencing project: providing services to taxonomists for standard genome sequencing and annotation.</title>
        <authorList>
            <consortium name="The Broad Institute Genomics Platform"/>
            <consortium name="The Broad Institute Genome Sequencing Center for Infectious Disease"/>
            <person name="Wu L."/>
            <person name="Ma J."/>
        </authorList>
    </citation>
    <scope>NUCLEOTIDE SEQUENCE [LARGE SCALE GENOMIC DNA]</scope>
    <source>
        <strain evidence="9">CCUG 54939</strain>
    </source>
</reference>
<dbReference type="CDD" id="cd01573">
    <property type="entry name" value="modD_like"/>
    <property type="match status" value="1"/>
</dbReference>
<dbReference type="Proteomes" id="UP001595692">
    <property type="component" value="Unassembled WGS sequence"/>
</dbReference>
<name>A0ABV8CLQ6_9GAMM</name>
<feature type="domain" description="Quinolinate phosphoribosyl transferase C-terminal" evidence="6">
    <location>
        <begin position="110"/>
        <end position="279"/>
    </location>
</feature>
<evidence type="ECO:0000256" key="4">
    <source>
        <dbReference type="ARBA" id="ARBA00022679"/>
    </source>
</evidence>
<dbReference type="Pfam" id="PF02749">
    <property type="entry name" value="QRPTase_N"/>
    <property type="match status" value="1"/>
</dbReference>
<dbReference type="RefSeq" id="WP_377151303.1">
    <property type="nucleotide sequence ID" value="NZ_JBHSAF010000005.1"/>
</dbReference>
<gene>
    <name evidence="8" type="primary">modD</name>
    <name evidence="8" type="ORF">ACFOSS_06250</name>
</gene>
<accession>A0ABV8CLQ6</accession>
<dbReference type="InterPro" id="IPR002638">
    <property type="entry name" value="Quinolinate_PRibosylTrfase_C"/>
</dbReference>
<dbReference type="Gene3D" id="3.20.20.70">
    <property type="entry name" value="Aldolase class I"/>
    <property type="match status" value="1"/>
</dbReference>
<evidence type="ECO:0000259" key="6">
    <source>
        <dbReference type="Pfam" id="PF01729"/>
    </source>
</evidence>
<keyword evidence="9" id="KW-1185">Reference proteome</keyword>
<organism evidence="8 9">
    <name type="scientific">Pseudaeromonas sharmana</name>
    <dbReference type="NCBI Taxonomy" id="328412"/>
    <lineage>
        <taxon>Bacteria</taxon>
        <taxon>Pseudomonadati</taxon>
        <taxon>Pseudomonadota</taxon>
        <taxon>Gammaproteobacteria</taxon>
        <taxon>Aeromonadales</taxon>
        <taxon>Aeromonadaceae</taxon>
        <taxon>Pseudaeromonas</taxon>
    </lineage>
</organism>
<evidence type="ECO:0000256" key="5">
    <source>
        <dbReference type="PIRNR" id="PIRNR006250"/>
    </source>
</evidence>
<keyword evidence="4 5" id="KW-0808">Transferase</keyword>
<evidence type="ECO:0000256" key="3">
    <source>
        <dbReference type="ARBA" id="ARBA00022676"/>
    </source>
</evidence>
<proteinExistence type="inferred from homology"/>
<dbReference type="NCBIfam" id="TIGR01334">
    <property type="entry name" value="modD"/>
    <property type="match status" value="1"/>
</dbReference>
<dbReference type="SUPFAM" id="SSF51690">
    <property type="entry name" value="Nicotinate/Quinolinate PRTase C-terminal domain-like"/>
    <property type="match status" value="1"/>
</dbReference>
<dbReference type="PANTHER" id="PTHR32179:SF4">
    <property type="entry name" value="PYROPHOSPHORYLASE MODD-RELATED"/>
    <property type="match status" value="1"/>
</dbReference>
<dbReference type="InterPro" id="IPR013785">
    <property type="entry name" value="Aldolase_TIM"/>
</dbReference>
<dbReference type="PIRSF" id="PIRSF006250">
    <property type="entry name" value="NadC_ModD"/>
    <property type="match status" value="1"/>
</dbReference>
<comment type="similarity">
    <text evidence="1 5">Belongs to the NadC/ModD family.</text>
</comment>
<protein>
    <recommendedName>
        <fullName evidence="2">Putative pyrophosphorylase ModD</fullName>
    </recommendedName>
</protein>
<evidence type="ECO:0000256" key="1">
    <source>
        <dbReference type="ARBA" id="ARBA00009400"/>
    </source>
</evidence>
<keyword evidence="3 5" id="KW-0328">Glycosyltransferase</keyword>
<comment type="caution">
    <text evidence="8">The sequence shown here is derived from an EMBL/GenBank/DDBJ whole genome shotgun (WGS) entry which is preliminary data.</text>
</comment>
<dbReference type="InterPro" id="IPR022412">
    <property type="entry name" value="Quinolinate_PRibosylTrfase_N"/>
</dbReference>
<dbReference type="SUPFAM" id="SSF54675">
    <property type="entry name" value="Nicotinate/Quinolinate PRTase N-terminal domain-like"/>
    <property type="match status" value="1"/>
</dbReference>
<dbReference type="PANTHER" id="PTHR32179">
    <property type="entry name" value="NICOTINATE-NUCLEOTIDE PYROPHOSPHORYLASE [CARBOXYLATING]"/>
    <property type="match status" value="1"/>
</dbReference>
<dbReference type="InterPro" id="IPR006242">
    <property type="entry name" value="ModD"/>
</dbReference>
<feature type="domain" description="Quinolinate phosphoribosyl transferase N-terminal" evidence="7">
    <location>
        <begin position="24"/>
        <end position="108"/>
    </location>
</feature>
<dbReference type="Pfam" id="PF01729">
    <property type="entry name" value="QRPTase_C"/>
    <property type="match status" value="1"/>
</dbReference>
<evidence type="ECO:0000313" key="9">
    <source>
        <dbReference type="Proteomes" id="UP001595692"/>
    </source>
</evidence>
<dbReference type="Gene3D" id="3.90.1170.20">
    <property type="entry name" value="Quinolinate phosphoribosyl transferase, N-terminal domain"/>
    <property type="match status" value="1"/>
</dbReference>
<dbReference type="EMBL" id="JBHSAF010000005">
    <property type="protein sequence ID" value="MFC3913068.1"/>
    <property type="molecule type" value="Genomic_DNA"/>
</dbReference>
<sequence>MLNPYLLSDALLSSWLLEDAPTGDLTGLLLGLPERHGVLHFTARDAMCVCGSEEALRMGQLRGLTCAGTMVASGRTLQPGAPILSLSGPANELMVVWKMAQTLMEYLSGIASETAELVAQAQQQQPGVVVSCTRKHFPGIKAAAIKAILCGGAIPHRLGLSDSLLLFAEHRQFVPQLSPAELVQHYRRHSPERKLVVEVVTSAEALAWAQAGVDVLQLEKFSPVQIAALRAELEPLSRSPVIVAAGGIQRSNVRAYAASGADVLVTSAPYQAPPRDVQVRFTPMP</sequence>
<evidence type="ECO:0000256" key="2">
    <source>
        <dbReference type="ARBA" id="ARBA00019205"/>
    </source>
</evidence>
<evidence type="ECO:0000259" key="7">
    <source>
        <dbReference type="Pfam" id="PF02749"/>
    </source>
</evidence>
<dbReference type="InterPro" id="IPR027277">
    <property type="entry name" value="NadC/ModD"/>
</dbReference>
<evidence type="ECO:0000313" key="8">
    <source>
        <dbReference type="EMBL" id="MFC3913068.1"/>
    </source>
</evidence>